<dbReference type="AlphaFoldDB" id="A0A3Q3IJX3"/>
<dbReference type="KEGG" id="malb:109970012"/>
<dbReference type="InterPro" id="IPR028933">
    <property type="entry name" value="Lebercilin_dom"/>
</dbReference>
<feature type="compositionally biased region" description="Low complexity" evidence="4">
    <location>
        <begin position="516"/>
        <end position="525"/>
    </location>
</feature>
<dbReference type="STRING" id="43700.ENSMALP00000004967"/>
<feature type="compositionally biased region" description="Polar residues" evidence="4">
    <location>
        <begin position="98"/>
        <end position="112"/>
    </location>
</feature>
<feature type="region of interest" description="Disordered" evidence="4">
    <location>
        <begin position="650"/>
        <end position="696"/>
    </location>
</feature>
<dbReference type="InterPro" id="IPR026188">
    <property type="entry name" value="Lebercilin-like"/>
</dbReference>
<organism evidence="6 7">
    <name type="scientific">Monopterus albus</name>
    <name type="common">Swamp eel</name>
    <dbReference type="NCBI Taxonomy" id="43700"/>
    <lineage>
        <taxon>Eukaryota</taxon>
        <taxon>Metazoa</taxon>
        <taxon>Chordata</taxon>
        <taxon>Craniata</taxon>
        <taxon>Vertebrata</taxon>
        <taxon>Euteleostomi</taxon>
        <taxon>Actinopterygii</taxon>
        <taxon>Neopterygii</taxon>
        <taxon>Teleostei</taxon>
        <taxon>Neoteleostei</taxon>
        <taxon>Acanthomorphata</taxon>
        <taxon>Anabantaria</taxon>
        <taxon>Synbranchiformes</taxon>
        <taxon>Synbranchidae</taxon>
        <taxon>Monopterus</taxon>
    </lineage>
</organism>
<evidence type="ECO:0000313" key="7">
    <source>
        <dbReference type="Proteomes" id="UP000261600"/>
    </source>
</evidence>
<feature type="compositionally biased region" description="Basic and acidic residues" evidence="4">
    <location>
        <begin position="1"/>
        <end position="30"/>
    </location>
</feature>
<feature type="region of interest" description="Disordered" evidence="4">
    <location>
        <begin position="546"/>
        <end position="619"/>
    </location>
</feature>
<dbReference type="Pfam" id="PF15619">
    <property type="entry name" value="Lebercilin"/>
    <property type="match status" value="1"/>
</dbReference>
<name>A0A3Q3IJX3_MONAL</name>
<comment type="similarity">
    <text evidence="1">Belongs to the LCA5 family.</text>
</comment>
<feature type="compositionally biased region" description="Basic and acidic residues" evidence="4">
    <location>
        <begin position="494"/>
        <end position="515"/>
    </location>
</feature>
<accession>A0A3Q3IJX3</accession>
<dbReference type="GO" id="GO:0042073">
    <property type="term" value="P:intraciliary transport"/>
    <property type="evidence" value="ECO:0007669"/>
    <property type="project" value="TreeGrafter"/>
</dbReference>
<dbReference type="GeneID" id="109970012"/>
<keyword evidence="7" id="KW-1185">Reference proteome</keyword>
<feature type="coiled-coil region" evidence="3">
    <location>
        <begin position="186"/>
        <end position="372"/>
    </location>
</feature>
<dbReference type="PANTHER" id="PTHR16650">
    <property type="entry name" value="C21ORF13-RELATED"/>
    <property type="match status" value="1"/>
</dbReference>
<sequence>MESKSAPDLCEDNKDVVLSRQSLRNEKKDSQASSFQKRKKNFRDKIQDEDEKDSYVENRSKTWTWHSDPDRDQISDEEHRRSSGSCYSEDYENESFSERSLSPYNQSQTPYLNPQRGVRTKRISSSPLYKTGGVGRRGVSRPQRPGGQRLTHQQRRGVQSQSKESTPPKDLDLVTKRVLSARLLKINELRNYLAELQQRTDELQKENRVLRQLQVRQEKALQRYNDTEGEISTLLSRHSNETHVLRERLRRTQERERAAERRLKDSEEQLLKSQATIARLKKLVDQRELGARDELNRRLEEAKARAQESECKIKELERSIELSNSSYHRQLAAGRKKTINAQEEIRILQEELERVTSKLKEKERELDAKNIYANRMAKGSLRKDTDSYTKRNVPSRNSTKAVQTEDRMSNLDFPTPPPAITATSEYSERPPDEYLSLKELDRVDRQAETEDRLQKWEQQKMRDREKRDTEKQLLAKKNEQEKEEKQQLNQELNVLKDEAKSKKHDHIQEEVERWNQEALASQQAAEEARRKKDQLLAKMLEIDCKNQGAQDSMRAESSPPESGKGISDHSSSRPPEQRSHKVSIFSLTESEESASLHAAAGSQEGGRRRPGVDGGAVTTGIGRRALHTQISSDDLAFGSYAPSFGHSAYRGSSGFPPPPSKDDRESALETIGVFSLRGVETEKEKEKGKDADKNQKSSLMQQLFGALTVPAGDNVSTSNKREVLSSPPATNGVRSRRDGLTGFNSGSFTPPASSLSTLHVADSRPAIRAITSFDDDLEELAL</sequence>
<evidence type="ECO:0000256" key="4">
    <source>
        <dbReference type="SAM" id="MobiDB-lite"/>
    </source>
</evidence>
<keyword evidence="2 3" id="KW-0175">Coiled coil</keyword>
<evidence type="ECO:0000259" key="5">
    <source>
        <dbReference type="Pfam" id="PF15619"/>
    </source>
</evidence>
<reference evidence="6" key="1">
    <citation type="submission" date="2025-08" db="UniProtKB">
        <authorList>
            <consortium name="Ensembl"/>
        </authorList>
    </citation>
    <scope>IDENTIFICATION</scope>
</reference>
<proteinExistence type="inferred from homology"/>
<feature type="compositionally biased region" description="Basic and acidic residues" evidence="4">
    <location>
        <begin position="67"/>
        <end position="81"/>
    </location>
</feature>
<dbReference type="CTD" id="167691"/>
<feature type="compositionally biased region" description="Polar residues" evidence="4">
    <location>
        <begin position="156"/>
        <end position="165"/>
    </location>
</feature>
<dbReference type="PANTHER" id="PTHR16650:SF10">
    <property type="entry name" value="LEBERCILIN"/>
    <property type="match status" value="1"/>
</dbReference>
<dbReference type="OrthoDB" id="2123794at2759"/>
<dbReference type="Proteomes" id="UP000261600">
    <property type="component" value="Unplaced"/>
</dbReference>
<feature type="compositionally biased region" description="Basic and acidic residues" evidence="4">
    <location>
        <begin position="679"/>
        <end position="695"/>
    </location>
</feature>
<feature type="domain" description="Lebercilin" evidence="5">
    <location>
        <begin position="174"/>
        <end position="366"/>
    </location>
</feature>
<reference evidence="6" key="2">
    <citation type="submission" date="2025-09" db="UniProtKB">
        <authorList>
            <consortium name="Ensembl"/>
        </authorList>
    </citation>
    <scope>IDENTIFICATION</scope>
</reference>
<evidence type="ECO:0000256" key="3">
    <source>
        <dbReference type="SAM" id="Coils"/>
    </source>
</evidence>
<feature type="region of interest" description="Disordered" evidence="4">
    <location>
        <begin position="377"/>
        <end position="531"/>
    </location>
</feature>
<evidence type="ECO:0000256" key="1">
    <source>
        <dbReference type="ARBA" id="ARBA00010229"/>
    </source>
</evidence>
<evidence type="ECO:0000256" key="2">
    <source>
        <dbReference type="ARBA" id="ARBA00023054"/>
    </source>
</evidence>
<dbReference type="RefSeq" id="XP_020472953.1">
    <property type="nucleotide sequence ID" value="XM_020617297.1"/>
</dbReference>
<feature type="compositionally biased region" description="Low complexity" evidence="4">
    <location>
        <begin position="593"/>
        <end position="602"/>
    </location>
</feature>
<protein>
    <recommendedName>
        <fullName evidence="5">Lebercilin domain-containing protein</fullName>
    </recommendedName>
</protein>
<evidence type="ECO:0000313" key="6">
    <source>
        <dbReference type="Ensembl" id="ENSMALP00000004967.1"/>
    </source>
</evidence>
<dbReference type="Ensembl" id="ENSMALT00000005078.1">
    <property type="protein sequence ID" value="ENSMALP00000004967.1"/>
    <property type="gene ID" value="ENSMALG00000003580.1"/>
</dbReference>
<feature type="compositionally biased region" description="Polar residues" evidence="4">
    <location>
        <begin position="742"/>
        <end position="755"/>
    </location>
</feature>
<feature type="region of interest" description="Disordered" evidence="4">
    <location>
        <begin position="710"/>
        <end position="755"/>
    </location>
</feature>
<feature type="compositionally biased region" description="Basic and acidic residues" evidence="4">
    <location>
        <begin position="566"/>
        <end position="579"/>
    </location>
</feature>
<dbReference type="GO" id="GO:0005930">
    <property type="term" value="C:axoneme"/>
    <property type="evidence" value="ECO:0007669"/>
    <property type="project" value="TreeGrafter"/>
</dbReference>
<feature type="compositionally biased region" description="Basic and acidic residues" evidence="4">
    <location>
        <begin position="426"/>
        <end position="486"/>
    </location>
</feature>
<feature type="compositionally biased region" description="Polar residues" evidence="4">
    <location>
        <begin position="390"/>
        <end position="402"/>
    </location>
</feature>
<feature type="region of interest" description="Disordered" evidence="4">
    <location>
        <begin position="1"/>
        <end position="170"/>
    </location>
</feature>